<proteinExistence type="predicted"/>
<organism evidence="3 4">
    <name type="scientific">Hassallia byssoidea VB512170</name>
    <dbReference type="NCBI Taxonomy" id="1304833"/>
    <lineage>
        <taxon>Bacteria</taxon>
        <taxon>Bacillati</taxon>
        <taxon>Cyanobacteriota</taxon>
        <taxon>Cyanophyceae</taxon>
        <taxon>Nostocales</taxon>
        <taxon>Tolypothrichaceae</taxon>
        <taxon>Hassallia</taxon>
    </lineage>
</organism>
<name>A0A846H364_9CYAN</name>
<reference evidence="3 4" key="1">
    <citation type="journal article" date="2015" name="Genome Announc.">
        <title>Draft Genome Sequence of Cyanobacterium Hassallia byssoidea Strain VB512170, Isolated from Monuments in India.</title>
        <authorList>
            <person name="Singh D."/>
            <person name="Chandrababunaidu M.M."/>
            <person name="Panda A."/>
            <person name="Sen D."/>
            <person name="Bhattacharyya S."/>
            <person name="Adhikary S.P."/>
            <person name="Tripathy S."/>
        </authorList>
    </citation>
    <scope>NUCLEOTIDE SEQUENCE [LARGE SCALE GENOMIC DNA]</scope>
    <source>
        <strain evidence="3 4">VB512170</strain>
    </source>
</reference>
<dbReference type="EMBL" id="JTCM02000001">
    <property type="protein sequence ID" value="NEU71054.1"/>
    <property type="molecule type" value="Genomic_DNA"/>
</dbReference>
<feature type="signal peptide" evidence="2">
    <location>
        <begin position="1"/>
        <end position="29"/>
    </location>
</feature>
<feature type="region of interest" description="Disordered" evidence="1">
    <location>
        <begin position="86"/>
        <end position="106"/>
    </location>
</feature>
<evidence type="ECO:0000313" key="4">
    <source>
        <dbReference type="Proteomes" id="UP000031549"/>
    </source>
</evidence>
<evidence type="ECO:0000256" key="2">
    <source>
        <dbReference type="SAM" id="SignalP"/>
    </source>
</evidence>
<dbReference type="Proteomes" id="UP000031549">
    <property type="component" value="Unassembled WGS sequence"/>
</dbReference>
<evidence type="ECO:0000313" key="3">
    <source>
        <dbReference type="EMBL" id="NEU71054.1"/>
    </source>
</evidence>
<keyword evidence="2" id="KW-0732">Signal</keyword>
<protein>
    <submittedName>
        <fullName evidence="3">Uncharacterized protein</fullName>
    </submittedName>
</protein>
<comment type="caution">
    <text evidence="3">The sequence shown here is derived from an EMBL/GenBank/DDBJ whole genome shotgun (WGS) entry which is preliminary data.</text>
</comment>
<dbReference type="PROSITE" id="PS51257">
    <property type="entry name" value="PROKAR_LIPOPROTEIN"/>
    <property type="match status" value="1"/>
</dbReference>
<keyword evidence="4" id="KW-1185">Reference proteome</keyword>
<gene>
    <name evidence="3" type="ORF">PI95_000300</name>
</gene>
<feature type="chain" id="PRO_5032628882" evidence="2">
    <location>
        <begin position="30"/>
        <end position="277"/>
    </location>
</feature>
<sequence length="277" mass="31287">MSKTIIIRLNYRRSLILAMLISSFSLTTACNIAVSDKQNKNCPKVANRLSADLLHNDNSLNLTSSAIVPIRWRPKLKRSKFPPVRRLPTRLKPLPKPVGRTSPRQIPPTYTNLDDLRWGHLADDAIKQAEKKLDGQMIWRETISQAHNDLIKQEIKKIVIKEARKNPHIIINEASVQNEFQSIAEQALYQTDYVFAFVNQAAEDKAFEFAQSGVKERVTLVDARNAIQDEADKAFNQSLKQLQRQERVVIVGNIKKITIAAVVGAAMTNITPCLSKN</sequence>
<evidence type="ECO:0000256" key="1">
    <source>
        <dbReference type="SAM" id="MobiDB-lite"/>
    </source>
</evidence>
<dbReference type="AlphaFoldDB" id="A0A846H364"/>
<accession>A0A846H364</accession>